<evidence type="ECO:0008006" key="4">
    <source>
        <dbReference type="Google" id="ProtNLM"/>
    </source>
</evidence>
<keyword evidence="1" id="KW-1133">Transmembrane helix</keyword>
<keyword evidence="1" id="KW-0472">Membrane</keyword>
<gene>
    <name evidence="2" type="ordered locus">Smon_1261</name>
</gene>
<sequence>MNNKLRFFLSIIILVGTILLFNRYITSKENNSIAIENVNKKIFKNMLLDNIIEDFNKKFGPTKYDVSKFVNRELDSNIYFYSQIFGYTESYFIIQYNDFGVTQLVFNFSNVKKENLEDITEIISLLIQISDGDIEEVEAKTIIVNMFKEFEKNKDTVTLVYDNKLIYTLNIFNNNSIKFSVR</sequence>
<evidence type="ECO:0000313" key="3">
    <source>
        <dbReference type="Proteomes" id="UP000002072"/>
    </source>
</evidence>
<proteinExistence type="predicted"/>
<protein>
    <recommendedName>
        <fullName evidence="4">Lipoprotein</fullName>
    </recommendedName>
</protein>
<dbReference type="OrthoDB" id="95436at2"/>
<dbReference type="KEGG" id="smf:Smon_1261"/>
<reference evidence="2 3" key="1">
    <citation type="journal article" date="2009" name="Stand. Genomic Sci.">
        <title>Complete genome sequence of Streptobacillus moniliformis type strain (9901T).</title>
        <authorList>
            <person name="Nolan M."/>
            <person name="Gronow S."/>
            <person name="Lapidus A."/>
            <person name="Ivanova N."/>
            <person name="Copeland A."/>
            <person name="Lucas S."/>
            <person name="Del Rio T.G."/>
            <person name="Chen F."/>
            <person name="Tice H."/>
            <person name="Pitluck S."/>
            <person name="Cheng J.F."/>
            <person name="Sims D."/>
            <person name="Meincke L."/>
            <person name="Bruce D."/>
            <person name="Goodwin L."/>
            <person name="Brettin T."/>
            <person name="Han C."/>
            <person name="Detter J.C."/>
            <person name="Ovchinikova G."/>
            <person name="Pati A."/>
            <person name="Mavromatis K."/>
            <person name="Mikhailova N."/>
            <person name="Chen A."/>
            <person name="Palaniappan K."/>
            <person name="Land M."/>
            <person name="Hauser L."/>
            <person name="Chang Y.J."/>
            <person name="Jeffries C.D."/>
            <person name="Rohde M."/>
            <person name="Sproer C."/>
            <person name="Goker M."/>
            <person name="Bristow J."/>
            <person name="Eisen J.A."/>
            <person name="Markowitz V."/>
            <person name="Hugenholtz P."/>
            <person name="Kyrpides N.C."/>
            <person name="Klenk H.P."/>
            <person name="Chain P."/>
        </authorList>
    </citation>
    <scope>NUCLEOTIDE SEQUENCE [LARGE SCALE GENOMIC DNA]</scope>
    <source>
        <strain evidence="3">ATCC 14647 / DSM 12112 / NCTC 10651 / 9901</strain>
    </source>
</reference>
<dbReference type="AlphaFoldDB" id="D1AVF4"/>
<evidence type="ECO:0000256" key="1">
    <source>
        <dbReference type="SAM" id="Phobius"/>
    </source>
</evidence>
<dbReference type="Proteomes" id="UP000002072">
    <property type="component" value="Chromosome"/>
</dbReference>
<keyword evidence="1" id="KW-0812">Transmembrane</keyword>
<dbReference type="GeneID" id="29673534"/>
<evidence type="ECO:0000313" key="2">
    <source>
        <dbReference type="EMBL" id="ACZ01714.1"/>
    </source>
</evidence>
<dbReference type="RefSeq" id="WP_012859260.1">
    <property type="nucleotide sequence ID" value="NC_013515.1"/>
</dbReference>
<feature type="transmembrane region" description="Helical" evidence="1">
    <location>
        <begin position="7"/>
        <end position="25"/>
    </location>
</feature>
<accession>D1AVF4</accession>
<dbReference type="EMBL" id="CP001779">
    <property type="protein sequence ID" value="ACZ01714.1"/>
    <property type="molecule type" value="Genomic_DNA"/>
</dbReference>
<keyword evidence="3" id="KW-1185">Reference proteome</keyword>
<organism evidence="2 3">
    <name type="scientific">Streptobacillus moniliformis (strain ATCC 14647 / DSM 12112 / NCTC 10651 / 9901)</name>
    <dbReference type="NCBI Taxonomy" id="519441"/>
    <lineage>
        <taxon>Bacteria</taxon>
        <taxon>Fusobacteriati</taxon>
        <taxon>Fusobacteriota</taxon>
        <taxon>Fusobacteriia</taxon>
        <taxon>Fusobacteriales</taxon>
        <taxon>Leptotrichiaceae</taxon>
        <taxon>Streptobacillus</taxon>
    </lineage>
</organism>
<name>D1AVF4_STRM9</name>
<dbReference type="STRING" id="519441.Smon_1261"/>
<dbReference type="HOGENOM" id="CLU_1481226_0_0_0"/>